<dbReference type="SMART" id="SM00066">
    <property type="entry name" value="GAL4"/>
    <property type="match status" value="1"/>
</dbReference>
<dbReference type="Gene3D" id="4.10.240.10">
    <property type="entry name" value="Zn(2)-C6 fungal-type DNA-binding domain"/>
    <property type="match status" value="1"/>
</dbReference>
<dbReference type="SUPFAM" id="SSF57701">
    <property type="entry name" value="Zn2/Cys6 DNA-binding domain"/>
    <property type="match status" value="1"/>
</dbReference>
<dbReference type="Proteomes" id="UP000800092">
    <property type="component" value="Unassembled WGS sequence"/>
</dbReference>
<keyword evidence="5" id="KW-1185">Reference proteome</keyword>
<dbReference type="GO" id="GO:0005634">
    <property type="term" value="C:nucleus"/>
    <property type="evidence" value="ECO:0007669"/>
    <property type="project" value="TreeGrafter"/>
</dbReference>
<dbReference type="GO" id="GO:0008270">
    <property type="term" value="F:zinc ion binding"/>
    <property type="evidence" value="ECO:0007669"/>
    <property type="project" value="InterPro"/>
</dbReference>
<dbReference type="PROSITE" id="PS50048">
    <property type="entry name" value="ZN2_CY6_FUNGAL_2"/>
    <property type="match status" value="1"/>
</dbReference>
<dbReference type="AlphaFoldDB" id="A0A6A6HNI1"/>
<dbReference type="PANTHER" id="PTHR31668:SF4">
    <property type="entry name" value="TRANSCRIPTIONAL ACTIVATOR PROTEIN DAL81"/>
    <property type="match status" value="1"/>
</dbReference>
<protein>
    <recommendedName>
        <fullName evidence="3">Zn(2)-C6 fungal-type domain-containing protein</fullName>
    </recommendedName>
</protein>
<dbReference type="InterPro" id="IPR001138">
    <property type="entry name" value="Zn2Cys6_DnaBD"/>
</dbReference>
<feature type="domain" description="Zn(2)-C6 fungal-type" evidence="3">
    <location>
        <begin position="15"/>
        <end position="48"/>
    </location>
</feature>
<dbReference type="CDD" id="cd00067">
    <property type="entry name" value="GAL4"/>
    <property type="match status" value="1"/>
</dbReference>
<sequence>MKASEPAGTGSKRLACDRCHSQKLRCASDSSRSDGCARCLRANVKCKFSSPSRMGRPFGTGKSRDTENGQTERSVVFQKTTADPDAMIDNGKRLHNPGVSIRKPEDRIDFHILRDDAKTSDQVNPLQMNNSLQQGNAHPPWPQDWQFMDGMLENHLLNSDLSNSHWQGDVDSVDFGVTRGPADVASHTSSELGSDGSPAIPIPIEIPTRFQDSGELFTSIPCPTQDPARRLSCLLLEMRGCARAMGSTLVSGQEFSAANLLLIANYVLGGKPSSHLSSSSIRPTVVAELFRNSQEFVEILDGLTQTSPDTHSQPSTVSQSLGTIQAPKKIELDHARVADLQRLRNTPSPTTFEAIDGSIVLLASSCYFTLLNVYEPFTDLLKKILTSSDAYGSSELQVGMLVQLLSQLLGNMDKAMHSCISQQVSQTTANGGEEVSRESANVSSTLIGAEMSLKEAKAKESLIYERLHQFYRGFGS</sequence>
<dbReference type="GO" id="GO:0000981">
    <property type="term" value="F:DNA-binding transcription factor activity, RNA polymerase II-specific"/>
    <property type="evidence" value="ECO:0007669"/>
    <property type="project" value="InterPro"/>
</dbReference>
<dbReference type="InterPro" id="IPR036864">
    <property type="entry name" value="Zn2-C6_fun-type_DNA-bd_sf"/>
</dbReference>
<dbReference type="PANTHER" id="PTHR31668">
    <property type="entry name" value="GLUCOSE TRANSPORT TRANSCRIPTION REGULATOR RGT1-RELATED-RELATED"/>
    <property type="match status" value="1"/>
</dbReference>
<evidence type="ECO:0000313" key="4">
    <source>
        <dbReference type="EMBL" id="KAF2239020.1"/>
    </source>
</evidence>
<dbReference type="PROSITE" id="PS00463">
    <property type="entry name" value="ZN2_CY6_FUNGAL_1"/>
    <property type="match status" value="1"/>
</dbReference>
<feature type="region of interest" description="Disordered" evidence="2">
    <location>
        <begin position="51"/>
        <end position="72"/>
    </location>
</feature>
<evidence type="ECO:0000259" key="3">
    <source>
        <dbReference type="PROSITE" id="PS50048"/>
    </source>
</evidence>
<dbReference type="InterPro" id="IPR050797">
    <property type="entry name" value="Carb_Metab_Trans_Reg"/>
</dbReference>
<proteinExistence type="predicted"/>
<dbReference type="EMBL" id="ML991774">
    <property type="protein sequence ID" value="KAF2239020.1"/>
    <property type="molecule type" value="Genomic_DNA"/>
</dbReference>
<evidence type="ECO:0000313" key="5">
    <source>
        <dbReference type="Proteomes" id="UP000800092"/>
    </source>
</evidence>
<reference evidence="4" key="1">
    <citation type="journal article" date="2020" name="Stud. Mycol.">
        <title>101 Dothideomycetes genomes: a test case for predicting lifestyles and emergence of pathogens.</title>
        <authorList>
            <person name="Haridas S."/>
            <person name="Albert R."/>
            <person name="Binder M."/>
            <person name="Bloem J."/>
            <person name="Labutti K."/>
            <person name="Salamov A."/>
            <person name="Andreopoulos B."/>
            <person name="Baker S."/>
            <person name="Barry K."/>
            <person name="Bills G."/>
            <person name="Bluhm B."/>
            <person name="Cannon C."/>
            <person name="Castanera R."/>
            <person name="Culley D."/>
            <person name="Daum C."/>
            <person name="Ezra D."/>
            <person name="Gonzalez J."/>
            <person name="Henrissat B."/>
            <person name="Kuo A."/>
            <person name="Liang C."/>
            <person name="Lipzen A."/>
            <person name="Lutzoni F."/>
            <person name="Magnuson J."/>
            <person name="Mondo S."/>
            <person name="Nolan M."/>
            <person name="Ohm R."/>
            <person name="Pangilinan J."/>
            <person name="Park H.-J."/>
            <person name="Ramirez L."/>
            <person name="Alfaro M."/>
            <person name="Sun H."/>
            <person name="Tritt A."/>
            <person name="Yoshinaga Y."/>
            <person name="Zwiers L.-H."/>
            <person name="Turgeon B."/>
            <person name="Goodwin S."/>
            <person name="Spatafora J."/>
            <person name="Crous P."/>
            <person name="Grigoriev I."/>
        </authorList>
    </citation>
    <scope>NUCLEOTIDE SEQUENCE</scope>
    <source>
        <strain evidence="4">Tuck. ex Michener</strain>
    </source>
</reference>
<accession>A0A6A6HNI1</accession>
<dbReference type="Pfam" id="PF00172">
    <property type="entry name" value="Zn_clus"/>
    <property type="match status" value="1"/>
</dbReference>
<dbReference type="GO" id="GO:0001080">
    <property type="term" value="P:nitrogen catabolite activation of transcription from RNA polymerase II promoter"/>
    <property type="evidence" value="ECO:0007669"/>
    <property type="project" value="TreeGrafter"/>
</dbReference>
<evidence type="ECO:0000256" key="2">
    <source>
        <dbReference type="SAM" id="MobiDB-lite"/>
    </source>
</evidence>
<dbReference type="OrthoDB" id="3915506at2759"/>
<name>A0A6A6HNI1_VIRVR</name>
<gene>
    <name evidence="4" type="ORF">EV356DRAFT_227076</name>
</gene>
<keyword evidence="1" id="KW-0539">Nucleus</keyword>
<evidence type="ECO:0000256" key="1">
    <source>
        <dbReference type="ARBA" id="ARBA00023242"/>
    </source>
</evidence>
<organism evidence="4 5">
    <name type="scientific">Viridothelium virens</name>
    <name type="common">Speckled blister lichen</name>
    <name type="synonym">Trypethelium virens</name>
    <dbReference type="NCBI Taxonomy" id="1048519"/>
    <lineage>
        <taxon>Eukaryota</taxon>
        <taxon>Fungi</taxon>
        <taxon>Dikarya</taxon>
        <taxon>Ascomycota</taxon>
        <taxon>Pezizomycotina</taxon>
        <taxon>Dothideomycetes</taxon>
        <taxon>Dothideomycetes incertae sedis</taxon>
        <taxon>Trypetheliales</taxon>
        <taxon>Trypetheliaceae</taxon>
        <taxon>Viridothelium</taxon>
    </lineage>
</organism>